<evidence type="ECO:0000256" key="10">
    <source>
        <dbReference type="ARBA" id="ARBA00044501"/>
    </source>
</evidence>
<feature type="transmembrane region" description="Helical" evidence="12">
    <location>
        <begin position="259"/>
        <end position="278"/>
    </location>
</feature>
<keyword evidence="6" id="KW-0560">Oxidoreductase</keyword>
<evidence type="ECO:0000256" key="7">
    <source>
        <dbReference type="ARBA" id="ARBA00023004"/>
    </source>
</evidence>
<feature type="transmembrane region" description="Helical" evidence="12">
    <location>
        <begin position="115"/>
        <end position="133"/>
    </location>
</feature>
<evidence type="ECO:0000256" key="5">
    <source>
        <dbReference type="ARBA" id="ARBA00022989"/>
    </source>
</evidence>
<keyword evidence="14" id="KW-1185">Reference proteome</keyword>
<evidence type="ECO:0000256" key="8">
    <source>
        <dbReference type="ARBA" id="ARBA00023133"/>
    </source>
</evidence>
<dbReference type="PANTHER" id="PTHR23289">
    <property type="entry name" value="CYTOCHROME C OXIDASE ASSEMBLY PROTEIN COX15"/>
    <property type="match status" value="1"/>
</dbReference>
<dbReference type="GO" id="GO:0005743">
    <property type="term" value="C:mitochondrial inner membrane"/>
    <property type="evidence" value="ECO:0007669"/>
    <property type="project" value="TreeGrafter"/>
</dbReference>
<gene>
    <name evidence="13" type="ORF">BSTOLATCC_MIC50854</name>
</gene>
<dbReference type="GO" id="GO:0046872">
    <property type="term" value="F:metal ion binding"/>
    <property type="evidence" value="ECO:0007669"/>
    <property type="project" value="UniProtKB-KW"/>
</dbReference>
<reference evidence="13" key="1">
    <citation type="submission" date="2021-09" db="EMBL/GenBank/DDBJ databases">
        <authorList>
            <consortium name="AG Swart"/>
            <person name="Singh M."/>
            <person name="Singh A."/>
            <person name="Seah K."/>
            <person name="Emmerich C."/>
        </authorList>
    </citation>
    <scope>NUCLEOTIDE SEQUENCE</scope>
    <source>
        <strain evidence="13">ATCC30299</strain>
    </source>
</reference>
<protein>
    <submittedName>
        <fullName evidence="13">Uncharacterized protein</fullName>
    </submittedName>
</protein>
<evidence type="ECO:0000256" key="11">
    <source>
        <dbReference type="ARBA" id="ARBA00048044"/>
    </source>
</evidence>
<sequence length="343" mass="38221">MQSKLAGLWLLSAGAGVFGMITGGSYLRVKKSPISSSGESLSGFKLQTTEQEWEEKHRTHQLLCESKGIQPIVNLEEYKLDYNIYISHIALAQGLGVYIAVPSLIGLLTRKFGGVFAMKLIGINSLFALGGYISQVLKQDKTKELGIPDSLVFPAYMGTGVSLYSLLMWTGFFCFRKPQAAFAEELVASAYKGARRRFMGLTHLSLFTFFAGLLVSSTKAGNVLNNWPWYGKDYFFPESAWDLEPAYKNFYENRAMIQFVHRTLGTLAYLGVLDLFTYQYGKPLPFSVKFSSFSLLLLMTAQLIGGIKSLKDGPQPEGTLGHSTNSILMLTILYYGLHVLRRR</sequence>
<evidence type="ECO:0000256" key="3">
    <source>
        <dbReference type="ARBA" id="ARBA00022692"/>
    </source>
</evidence>
<evidence type="ECO:0000256" key="9">
    <source>
        <dbReference type="ARBA" id="ARBA00023136"/>
    </source>
</evidence>
<proteinExistence type="predicted"/>
<comment type="subcellular location">
    <subcellularLocation>
        <location evidence="2">Membrane</location>
        <topology evidence="2">Multi-pass membrane protein</topology>
    </subcellularLocation>
</comment>
<dbReference type="GO" id="GO:0006784">
    <property type="term" value="P:heme A biosynthetic process"/>
    <property type="evidence" value="ECO:0007669"/>
    <property type="project" value="InterPro"/>
</dbReference>
<keyword evidence="8" id="KW-0350">Heme biosynthesis</keyword>
<evidence type="ECO:0000313" key="13">
    <source>
        <dbReference type="EMBL" id="CAG9330255.1"/>
    </source>
</evidence>
<evidence type="ECO:0000256" key="4">
    <source>
        <dbReference type="ARBA" id="ARBA00022723"/>
    </source>
</evidence>
<keyword evidence="7" id="KW-0408">Iron</keyword>
<keyword evidence="9 12" id="KW-0472">Membrane</keyword>
<dbReference type="GO" id="GO:0120547">
    <property type="term" value="F:heme A synthase activity"/>
    <property type="evidence" value="ECO:0007669"/>
    <property type="project" value="UniProtKB-EC"/>
</dbReference>
<evidence type="ECO:0000313" key="14">
    <source>
        <dbReference type="Proteomes" id="UP001162131"/>
    </source>
</evidence>
<feature type="transmembrane region" description="Helical" evidence="12">
    <location>
        <begin position="84"/>
        <end position="108"/>
    </location>
</feature>
<dbReference type="InterPro" id="IPR003780">
    <property type="entry name" value="COX15/CtaA_fam"/>
</dbReference>
<feature type="transmembrane region" description="Helical" evidence="12">
    <location>
        <begin position="153"/>
        <end position="175"/>
    </location>
</feature>
<evidence type="ECO:0000256" key="1">
    <source>
        <dbReference type="ARBA" id="ARBA00001970"/>
    </source>
</evidence>
<feature type="transmembrane region" description="Helical" evidence="12">
    <location>
        <begin position="319"/>
        <end position="337"/>
    </location>
</feature>
<organism evidence="13 14">
    <name type="scientific">Blepharisma stoltei</name>
    <dbReference type="NCBI Taxonomy" id="1481888"/>
    <lineage>
        <taxon>Eukaryota</taxon>
        <taxon>Sar</taxon>
        <taxon>Alveolata</taxon>
        <taxon>Ciliophora</taxon>
        <taxon>Postciliodesmatophora</taxon>
        <taxon>Heterotrichea</taxon>
        <taxon>Heterotrichida</taxon>
        <taxon>Blepharismidae</taxon>
        <taxon>Blepharisma</taxon>
    </lineage>
</organism>
<dbReference type="GO" id="GO:0016653">
    <property type="term" value="F:oxidoreductase activity, acting on NAD(P)H, heme protein as acceptor"/>
    <property type="evidence" value="ECO:0007669"/>
    <property type="project" value="TreeGrafter"/>
</dbReference>
<dbReference type="PANTHER" id="PTHR23289:SF2">
    <property type="entry name" value="CYTOCHROME C OXIDASE ASSEMBLY PROTEIN COX15 HOMOLOG"/>
    <property type="match status" value="1"/>
</dbReference>
<evidence type="ECO:0000256" key="6">
    <source>
        <dbReference type="ARBA" id="ARBA00023002"/>
    </source>
</evidence>
<evidence type="ECO:0000256" key="2">
    <source>
        <dbReference type="ARBA" id="ARBA00004141"/>
    </source>
</evidence>
<keyword evidence="5 12" id="KW-1133">Transmembrane helix</keyword>
<dbReference type="Proteomes" id="UP001162131">
    <property type="component" value="Unassembled WGS sequence"/>
</dbReference>
<dbReference type="AlphaFoldDB" id="A0AAU9JTQ6"/>
<keyword evidence="4" id="KW-0479">Metal-binding</keyword>
<dbReference type="EMBL" id="CAJZBQ010000051">
    <property type="protein sequence ID" value="CAG9330255.1"/>
    <property type="molecule type" value="Genomic_DNA"/>
</dbReference>
<evidence type="ECO:0000256" key="12">
    <source>
        <dbReference type="SAM" id="Phobius"/>
    </source>
</evidence>
<comment type="cofactor">
    <cofactor evidence="1">
        <name>heme b</name>
        <dbReference type="ChEBI" id="CHEBI:60344"/>
    </cofactor>
</comment>
<accession>A0AAU9JTQ6</accession>
<comment type="caution">
    <text evidence="13">The sequence shown here is derived from an EMBL/GenBank/DDBJ whole genome shotgun (WGS) entry which is preliminary data.</text>
</comment>
<keyword evidence="3 12" id="KW-0812">Transmembrane</keyword>
<dbReference type="Pfam" id="PF02628">
    <property type="entry name" value="COX15-CtaA"/>
    <property type="match status" value="1"/>
</dbReference>
<comment type="catalytic activity">
    <reaction evidence="11">
        <text>Fe(II)-heme o + 2 A + H2O = Fe(II)-heme a + 2 AH2</text>
        <dbReference type="Rhea" id="RHEA:63388"/>
        <dbReference type="ChEBI" id="CHEBI:13193"/>
        <dbReference type="ChEBI" id="CHEBI:15377"/>
        <dbReference type="ChEBI" id="CHEBI:17499"/>
        <dbReference type="ChEBI" id="CHEBI:60530"/>
        <dbReference type="ChEBI" id="CHEBI:61715"/>
        <dbReference type="EC" id="1.17.99.9"/>
    </reaction>
    <physiologicalReaction direction="left-to-right" evidence="11">
        <dbReference type="Rhea" id="RHEA:63389"/>
    </physiologicalReaction>
</comment>
<dbReference type="InterPro" id="IPR023754">
    <property type="entry name" value="HemeA_Synthase_type2"/>
</dbReference>
<comment type="pathway">
    <text evidence="10">Porphyrin-containing compound metabolism; heme A biosynthesis; heme A from heme O: step 1/1.</text>
</comment>
<name>A0AAU9JTQ6_9CILI</name>